<dbReference type="PANTHER" id="PTHR42853">
    <property type="entry name" value="ACETYL-COENZYME A CARBOXYLASE CARBOXYL TRANSFERASE SUBUNIT ALPHA"/>
    <property type="match status" value="1"/>
</dbReference>
<dbReference type="HAMAP" id="MF_00823">
    <property type="entry name" value="AcetylCoA_CT_alpha"/>
    <property type="match status" value="1"/>
</dbReference>
<comment type="subunit">
    <text evidence="10">Acetyl-CoA carboxylase is a heterohexamer composed of biotin carboxyl carrier protein (AccB), biotin carboxylase (AccC) and two subunits each of ACCase subunit alpha (AccA) and ACCase subunit beta (AccD).</text>
</comment>
<keyword evidence="3 10" id="KW-0808">Transferase</keyword>
<comment type="caution">
    <text evidence="12">The sequence shown here is derived from an EMBL/GenBank/DDBJ whole genome shotgun (WGS) entry which is preliminary data.</text>
</comment>
<dbReference type="GO" id="GO:0003989">
    <property type="term" value="F:acetyl-CoA carboxylase activity"/>
    <property type="evidence" value="ECO:0007669"/>
    <property type="project" value="InterPro"/>
</dbReference>
<proteinExistence type="inferred from homology"/>
<keyword evidence="6 10" id="KW-0067">ATP-binding</keyword>
<evidence type="ECO:0000313" key="12">
    <source>
        <dbReference type="EMBL" id="OGK02317.1"/>
    </source>
</evidence>
<evidence type="ECO:0000256" key="6">
    <source>
        <dbReference type="ARBA" id="ARBA00022840"/>
    </source>
</evidence>
<dbReference type="AlphaFoldDB" id="A0A1F7F720"/>
<evidence type="ECO:0000313" key="13">
    <source>
        <dbReference type="Proteomes" id="UP000179243"/>
    </source>
</evidence>
<dbReference type="InterPro" id="IPR001095">
    <property type="entry name" value="Acetyl_CoA_COase_a_su"/>
</dbReference>
<feature type="domain" description="CoA carboxyltransferase C-terminal" evidence="11">
    <location>
        <begin position="35"/>
        <end position="289"/>
    </location>
</feature>
<evidence type="ECO:0000256" key="7">
    <source>
        <dbReference type="ARBA" id="ARBA00023098"/>
    </source>
</evidence>
<dbReference type="UniPathway" id="UPA00655">
    <property type="reaction ID" value="UER00711"/>
</dbReference>
<dbReference type="GO" id="GO:0005524">
    <property type="term" value="F:ATP binding"/>
    <property type="evidence" value="ECO:0007669"/>
    <property type="project" value="UniProtKB-KW"/>
</dbReference>
<evidence type="ECO:0000256" key="4">
    <source>
        <dbReference type="ARBA" id="ARBA00022741"/>
    </source>
</evidence>
<comment type="pathway">
    <text evidence="1 10">Lipid metabolism; malonyl-CoA biosynthesis; malonyl-CoA from acetyl-CoA: step 1/1.</text>
</comment>
<comment type="similarity">
    <text evidence="10">Belongs to the AccA family.</text>
</comment>
<dbReference type="NCBIfam" id="TIGR00513">
    <property type="entry name" value="accA"/>
    <property type="match status" value="1"/>
</dbReference>
<sequence>MLEFEHPIVELERKIQDMRHFTSTENIEFKEEIKRLEKKLEKLKEEIYSQITPWNRVQIARHPKRPYTLDYINGIITDWVELHGDRAFADDAAMVAGMGKLNGKSVAIVGQQKGRDVKENIKRNFGMPNPEGYRKALRIFKMAEKFGLPVICFIDTIGAFPGIGAEERGQAEAIARNLREMAVLQVPILIVIVGEGASGGALGIGVGDRVLMCENSWYCVISPEGCAAILWSDRAKAAQCAEVMHLTAADLIKLGVVDDIIPEPQGGAHRDPKAMIDTVKEYIVREMQALLKVPIKELVDRRIEKYYAMGSVVE</sequence>
<evidence type="ECO:0000256" key="3">
    <source>
        <dbReference type="ARBA" id="ARBA00022679"/>
    </source>
</evidence>
<name>A0A1F7F720_UNCRA</name>
<dbReference type="Pfam" id="PF03255">
    <property type="entry name" value="ACCA"/>
    <property type="match status" value="1"/>
</dbReference>
<evidence type="ECO:0000256" key="9">
    <source>
        <dbReference type="ARBA" id="ARBA00049152"/>
    </source>
</evidence>
<dbReference type="Proteomes" id="UP000179243">
    <property type="component" value="Unassembled WGS sequence"/>
</dbReference>
<dbReference type="GO" id="GO:0006633">
    <property type="term" value="P:fatty acid biosynthetic process"/>
    <property type="evidence" value="ECO:0007669"/>
    <property type="project" value="UniProtKB-KW"/>
</dbReference>
<evidence type="ECO:0000256" key="1">
    <source>
        <dbReference type="ARBA" id="ARBA00004956"/>
    </source>
</evidence>
<protein>
    <recommendedName>
        <fullName evidence="10">Acetyl-coenzyme A carboxylase carboxyl transferase subunit alpha</fullName>
        <shortName evidence="10">ACCase subunit alpha</shortName>
        <shortName evidence="10">Acetyl-CoA carboxylase carboxyltransferase subunit alpha</shortName>
        <ecNumber evidence="10">2.1.3.15</ecNumber>
    </recommendedName>
</protein>
<evidence type="ECO:0000256" key="10">
    <source>
        <dbReference type="HAMAP-Rule" id="MF_00823"/>
    </source>
</evidence>
<organism evidence="12 13">
    <name type="scientific">Candidatus Raymondbacteria bacterium RIFOXYD12_FULL_49_13</name>
    <dbReference type="NCBI Taxonomy" id="1817890"/>
    <lineage>
        <taxon>Bacteria</taxon>
        <taxon>Raymondiibacteriota</taxon>
    </lineage>
</organism>
<keyword evidence="4 10" id="KW-0547">Nucleotide-binding</keyword>
<evidence type="ECO:0000256" key="2">
    <source>
        <dbReference type="ARBA" id="ARBA00022516"/>
    </source>
</evidence>
<dbReference type="InterPro" id="IPR029045">
    <property type="entry name" value="ClpP/crotonase-like_dom_sf"/>
</dbReference>
<dbReference type="GO" id="GO:0009317">
    <property type="term" value="C:acetyl-CoA carboxylase complex"/>
    <property type="evidence" value="ECO:0007669"/>
    <property type="project" value="InterPro"/>
</dbReference>
<dbReference type="NCBIfam" id="NF041504">
    <property type="entry name" value="AccA_sub"/>
    <property type="match status" value="1"/>
</dbReference>
<evidence type="ECO:0000259" key="11">
    <source>
        <dbReference type="PROSITE" id="PS50989"/>
    </source>
</evidence>
<dbReference type="GO" id="GO:0016743">
    <property type="term" value="F:carboxyl- or carbamoyltransferase activity"/>
    <property type="evidence" value="ECO:0007669"/>
    <property type="project" value="UniProtKB-UniRule"/>
</dbReference>
<dbReference type="SUPFAM" id="SSF52096">
    <property type="entry name" value="ClpP/crotonase"/>
    <property type="match status" value="1"/>
</dbReference>
<dbReference type="PRINTS" id="PR01069">
    <property type="entry name" value="ACCCTRFRASEA"/>
</dbReference>
<dbReference type="EC" id="2.1.3.15" evidence="10"/>
<dbReference type="PANTHER" id="PTHR42853:SF3">
    <property type="entry name" value="ACETYL-COENZYME A CARBOXYLASE CARBOXYL TRANSFERASE SUBUNIT ALPHA, CHLOROPLASTIC"/>
    <property type="match status" value="1"/>
</dbReference>
<accession>A0A1F7F720</accession>
<dbReference type="Gene3D" id="3.90.226.10">
    <property type="entry name" value="2-enoyl-CoA Hydratase, Chain A, domain 1"/>
    <property type="match status" value="1"/>
</dbReference>
<evidence type="ECO:0000256" key="5">
    <source>
        <dbReference type="ARBA" id="ARBA00022832"/>
    </source>
</evidence>
<comment type="function">
    <text evidence="10">Component of the acetyl coenzyme A carboxylase (ACC) complex. First, biotin carboxylase catalyzes the carboxylation of biotin on its carrier protein (BCCP) and then the CO(2) group is transferred by the carboxyltransferase to acetyl-CoA to form malonyl-CoA.</text>
</comment>
<dbReference type="EMBL" id="MFYX01000110">
    <property type="protein sequence ID" value="OGK02317.1"/>
    <property type="molecule type" value="Genomic_DNA"/>
</dbReference>
<keyword evidence="8 10" id="KW-0275">Fatty acid biosynthesis</keyword>
<comment type="subcellular location">
    <subcellularLocation>
        <location evidence="10">Cytoplasm</location>
    </subcellularLocation>
</comment>
<evidence type="ECO:0000256" key="8">
    <source>
        <dbReference type="ARBA" id="ARBA00023160"/>
    </source>
</evidence>
<gene>
    <name evidence="10" type="primary">accA</name>
    <name evidence="12" type="ORF">A2519_16620</name>
</gene>
<dbReference type="InterPro" id="IPR011763">
    <property type="entry name" value="COA_CT_C"/>
</dbReference>
<keyword evidence="7 10" id="KW-0443">Lipid metabolism</keyword>
<dbReference type="NCBIfam" id="NF004344">
    <property type="entry name" value="PRK05724.1"/>
    <property type="match status" value="1"/>
</dbReference>
<dbReference type="GO" id="GO:2001295">
    <property type="term" value="P:malonyl-CoA biosynthetic process"/>
    <property type="evidence" value="ECO:0007669"/>
    <property type="project" value="UniProtKB-UniRule"/>
</dbReference>
<dbReference type="PROSITE" id="PS50989">
    <property type="entry name" value="COA_CT_CTER"/>
    <property type="match status" value="1"/>
</dbReference>
<comment type="catalytic activity">
    <reaction evidence="9 10">
        <text>N(6)-carboxybiotinyl-L-lysyl-[protein] + acetyl-CoA = N(6)-biotinyl-L-lysyl-[protein] + malonyl-CoA</text>
        <dbReference type="Rhea" id="RHEA:54728"/>
        <dbReference type="Rhea" id="RHEA-COMP:10505"/>
        <dbReference type="Rhea" id="RHEA-COMP:10506"/>
        <dbReference type="ChEBI" id="CHEBI:57288"/>
        <dbReference type="ChEBI" id="CHEBI:57384"/>
        <dbReference type="ChEBI" id="CHEBI:83144"/>
        <dbReference type="ChEBI" id="CHEBI:83145"/>
        <dbReference type="EC" id="2.1.3.15"/>
    </reaction>
</comment>
<keyword evidence="5 10" id="KW-0276">Fatty acid metabolism</keyword>
<keyword evidence="10" id="KW-0963">Cytoplasm</keyword>
<reference evidence="12 13" key="1">
    <citation type="journal article" date="2016" name="Nat. Commun.">
        <title>Thousands of microbial genomes shed light on interconnected biogeochemical processes in an aquifer system.</title>
        <authorList>
            <person name="Anantharaman K."/>
            <person name="Brown C.T."/>
            <person name="Hug L.A."/>
            <person name="Sharon I."/>
            <person name="Castelle C.J."/>
            <person name="Probst A.J."/>
            <person name="Thomas B.C."/>
            <person name="Singh A."/>
            <person name="Wilkins M.J."/>
            <person name="Karaoz U."/>
            <person name="Brodie E.L."/>
            <person name="Williams K.H."/>
            <person name="Hubbard S.S."/>
            <person name="Banfield J.F."/>
        </authorList>
    </citation>
    <scope>NUCLEOTIDE SEQUENCE [LARGE SCALE GENOMIC DNA]</scope>
</reference>
<keyword evidence="2 10" id="KW-0444">Lipid biosynthesis</keyword>